<protein>
    <submittedName>
        <fullName evidence="1">Uncharacterized protein</fullName>
    </submittedName>
</protein>
<organism evidence="1 2">
    <name type="scientific">Erwinia aeris</name>
    <dbReference type="NCBI Taxonomy" id="3239803"/>
    <lineage>
        <taxon>Bacteria</taxon>
        <taxon>Pseudomonadati</taxon>
        <taxon>Pseudomonadota</taxon>
        <taxon>Gammaproteobacteria</taxon>
        <taxon>Enterobacterales</taxon>
        <taxon>Erwiniaceae</taxon>
        <taxon>Erwinia</taxon>
    </lineage>
</organism>
<name>A0ABV4E735_9GAMM</name>
<proteinExistence type="predicted"/>
<evidence type="ECO:0000313" key="1">
    <source>
        <dbReference type="EMBL" id="MEY8770726.1"/>
    </source>
</evidence>
<dbReference type="EMBL" id="JBGFFX010000004">
    <property type="protein sequence ID" value="MEY8770726.1"/>
    <property type="molecule type" value="Genomic_DNA"/>
</dbReference>
<evidence type="ECO:0000313" key="2">
    <source>
        <dbReference type="Proteomes" id="UP001565243"/>
    </source>
</evidence>
<sequence>MKTTAKTAADSLCAGARGMLLDKQRKKSPLLRWLKNSNIVASLYGSVDGQQDFAKNCTNNSHKNFYRNFFVASRRHTS</sequence>
<reference evidence="1 2" key="1">
    <citation type="submission" date="2024-07" db="EMBL/GenBank/DDBJ databases">
        <authorList>
            <person name="Hebao G."/>
        </authorList>
    </citation>
    <scope>NUCLEOTIDE SEQUENCE [LARGE SCALE GENOMIC DNA]</scope>
    <source>
        <strain evidence="1 2">ACCC 02193</strain>
    </source>
</reference>
<dbReference type="Proteomes" id="UP001565243">
    <property type="component" value="Unassembled WGS sequence"/>
</dbReference>
<accession>A0ABV4E735</accession>
<keyword evidence="2" id="KW-1185">Reference proteome</keyword>
<comment type="caution">
    <text evidence="1">The sequence shown here is derived from an EMBL/GenBank/DDBJ whole genome shotgun (WGS) entry which is preliminary data.</text>
</comment>
<gene>
    <name evidence="1" type="ORF">AB6T85_09835</name>
</gene>
<dbReference type="RefSeq" id="WP_253456297.1">
    <property type="nucleotide sequence ID" value="NZ_JBGFFX010000004.1"/>
</dbReference>